<evidence type="ECO:0000256" key="1">
    <source>
        <dbReference type="SAM" id="Coils"/>
    </source>
</evidence>
<evidence type="ECO:0000313" key="2">
    <source>
        <dbReference type="EMBL" id="KOO32452.1"/>
    </source>
</evidence>
<keyword evidence="3" id="KW-1185">Reference proteome</keyword>
<feature type="coiled-coil region" evidence="1">
    <location>
        <begin position="330"/>
        <end position="434"/>
    </location>
</feature>
<protein>
    <submittedName>
        <fullName evidence="2">Uncharacterized protein</fullName>
    </submittedName>
</protein>
<comment type="caution">
    <text evidence="2">The sequence shown here is derived from an EMBL/GenBank/DDBJ whole genome shotgun (WGS) entry which is preliminary data.</text>
</comment>
<keyword evidence="1" id="KW-0175">Coiled coil</keyword>
<accession>A0A0M0K1K8</accession>
<reference evidence="3" key="1">
    <citation type="journal article" date="2015" name="PLoS Genet.">
        <title>Genome Sequence and Transcriptome Analyses of Chrysochromulina tobin: Metabolic Tools for Enhanced Algal Fitness in the Prominent Order Prymnesiales (Haptophyceae).</title>
        <authorList>
            <person name="Hovde B.T."/>
            <person name="Deodato C.R."/>
            <person name="Hunsperger H.M."/>
            <person name="Ryken S.A."/>
            <person name="Yost W."/>
            <person name="Jha R.K."/>
            <person name="Patterson J."/>
            <person name="Monnat R.J. Jr."/>
            <person name="Barlow S.B."/>
            <person name="Starkenburg S.R."/>
            <person name="Cattolico R.A."/>
        </authorList>
    </citation>
    <scope>NUCLEOTIDE SEQUENCE</scope>
    <source>
        <strain evidence="3">CCMP291</strain>
    </source>
</reference>
<sequence>MVTFHLSTFDEVIPLTAASLQGKAEAVKKRLAELGAKDIKIVKGKPFLPRCQDMPPEAFLPPERAAELFEQGRRSVDVVSYCRRSPGVPDPDGRTLEKILCHAEIGRGADGDRGLFMDFACIPETFACPSWHAPEAVPLRFGSRSFWGPDNGHLVDQGPLTVLKFECDRFATEDEAQVCVDKLVALCEQEGWALASMADLKSLGLQSRGHASVLFHGRYISGEYHFDEGADAGGYMRFRTPGDADAARQDPKLKRMCGGKEPKLMGEHVFENELKSCRALSVMGSLYASATGTCVLQLTDPPGKPCKEVAPDELVSERTGTVFILELQKLQKLLKLQKSLKELQKKLQKELGDVLLEKLQEELQKKLQKEQKELQKEQKLQKLQKLQKSLRELQKDLVGELRSFFGSFFCSDSLEELQKALQKVLQKEQELGDKSLEELQKALQKELGDEGVLACEKKGSAGVLVVRVLDEKAARAVCSLNERGYPLRRKDRVVYPMYNLRPYGSRGWPTFEKTAASIVLAHITQHKRRGVDGVECTEGVTALKLWKDGAGSPVRKLCIAPREVVVAQSPERLLRECKKNLCSERIFFTGRADRKQVVQLLSDFEDSIAFDHERAKLQKLRTEDLAQVLTVAREARRSRSRKEQGRLTGDEEPTPILHVVPEAAVATKAPIPDPVPALEQRLYDA</sequence>
<dbReference type="Proteomes" id="UP000037460">
    <property type="component" value="Unassembled WGS sequence"/>
</dbReference>
<evidence type="ECO:0000313" key="3">
    <source>
        <dbReference type="Proteomes" id="UP000037460"/>
    </source>
</evidence>
<organism evidence="2 3">
    <name type="scientific">Chrysochromulina tobinii</name>
    <dbReference type="NCBI Taxonomy" id="1460289"/>
    <lineage>
        <taxon>Eukaryota</taxon>
        <taxon>Haptista</taxon>
        <taxon>Haptophyta</taxon>
        <taxon>Prymnesiophyceae</taxon>
        <taxon>Prymnesiales</taxon>
        <taxon>Chrysochromulinaceae</taxon>
        <taxon>Chrysochromulina</taxon>
    </lineage>
</organism>
<name>A0A0M0K1K8_9EUKA</name>
<gene>
    <name evidence="2" type="ORF">Ctob_007563</name>
</gene>
<proteinExistence type="predicted"/>
<dbReference type="EMBL" id="JWZX01001772">
    <property type="protein sequence ID" value="KOO32452.1"/>
    <property type="molecule type" value="Genomic_DNA"/>
</dbReference>
<dbReference type="AlphaFoldDB" id="A0A0M0K1K8"/>